<keyword evidence="11" id="KW-0812">Transmembrane</keyword>
<keyword evidence="11" id="KW-1133">Transmembrane helix</keyword>
<gene>
    <name evidence="12" type="ORF">K435DRAFT_779116</name>
</gene>
<accession>A0A4S8M0A4</accession>
<evidence type="ECO:0000313" key="12">
    <source>
        <dbReference type="EMBL" id="THU95211.1"/>
    </source>
</evidence>
<dbReference type="Proteomes" id="UP000297245">
    <property type="component" value="Unassembled WGS sequence"/>
</dbReference>
<dbReference type="SUPFAM" id="SSF48264">
    <property type="entry name" value="Cytochrome P450"/>
    <property type="match status" value="1"/>
</dbReference>
<dbReference type="PANTHER" id="PTHR46300:SF7">
    <property type="entry name" value="P450, PUTATIVE (EUROFUNG)-RELATED"/>
    <property type="match status" value="1"/>
</dbReference>
<dbReference type="InterPro" id="IPR001128">
    <property type="entry name" value="Cyt_P450"/>
</dbReference>
<dbReference type="EMBL" id="ML179205">
    <property type="protein sequence ID" value="THU95211.1"/>
    <property type="molecule type" value="Genomic_DNA"/>
</dbReference>
<evidence type="ECO:0000256" key="5">
    <source>
        <dbReference type="ARBA" id="ARBA00022723"/>
    </source>
</evidence>
<evidence type="ECO:0000256" key="6">
    <source>
        <dbReference type="ARBA" id="ARBA00023002"/>
    </source>
</evidence>
<keyword evidence="7 9" id="KW-0408">Iron</keyword>
<reference evidence="12 13" key="1">
    <citation type="journal article" date="2019" name="Nat. Ecol. Evol.">
        <title>Megaphylogeny resolves global patterns of mushroom evolution.</title>
        <authorList>
            <person name="Varga T."/>
            <person name="Krizsan K."/>
            <person name="Foldi C."/>
            <person name="Dima B."/>
            <person name="Sanchez-Garcia M."/>
            <person name="Sanchez-Ramirez S."/>
            <person name="Szollosi G.J."/>
            <person name="Szarkandi J.G."/>
            <person name="Papp V."/>
            <person name="Albert L."/>
            <person name="Andreopoulos W."/>
            <person name="Angelini C."/>
            <person name="Antonin V."/>
            <person name="Barry K.W."/>
            <person name="Bougher N.L."/>
            <person name="Buchanan P."/>
            <person name="Buyck B."/>
            <person name="Bense V."/>
            <person name="Catcheside P."/>
            <person name="Chovatia M."/>
            <person name="Cooper J."/>
            <person name="Damon W."/>
            <person name="Desjardin D."/>
            <person name="Finy P."/>
            <person name="Geml J."/>
            <person name="Haridas S."/>
            <person name="Hughes K."/>
            <person name="Justo A."/>
            <person name="Karasinski D."/>
            <person name="Kautmanova I."/>
            <person name="Kiss B."/>
            <person name="Kocsube S."/>
            <person name="Kotiranta H."/>
            <person name="LaButti K.M."/>
            <person name="Lechner B.E."/>
            <person name="Liimatainen K."/>
            <person name="Lipzen A."/>
            <person name="Lukacs Z."/>
            <person name="Mihaltcheva S."/>
            <person name="Morgado L.N."/>
            <person name="Niskanen T."/>
            <person name="Noordeloos M.E."/>
            <person name="Ohm R.A."/>
            <person name="Ortiz-Santana B."/>
            <person name="Ovrebo C."/>
            <person name="Racz N."/>
            <person name="Riley R."/>
            <person name="Savchenko A."/>
            <person name="Shiryaev A."/>
            <person name="Soop K."/>
            <person name="Spirin V."/>
            <person name="Szebenyi C."/>
            <person name="Tomsovsky M."/>
            <person name="Tulloss R.E."/>
            <person name="Uehling J."/>
            <person name="Grigoriev I.V."/>
            <person name="Vagvolgyi C."/>
            <person name="Papp T."/>
            <person name="Martin F.M."/>
            <person name="Miettinen O."/>
            <person name="Hibbett D.S."/>
            <person name="Nagy L.G."/>
        </authorList>
    </citation>
    <scope>NUCLEOTIDE SEQUENCE [LARGE SCALE GENOMIC DNA]</scope>
    <source>
        <strain evidence="12 13">CBS 962.96</strain>
    </source>
</reference>
<dbReference type="PRINTS" id="PR00463">
    <property type="entry name" value="EP450I"/>
</dbReference>
<keyword evidence="4 9" id="KW-0349">Heme</keyword>
<dbReference type="PROSITE" id="PS00086">
    <property type="entry name" value="CYTOCHROME_P450"/>
    <property type="match status" value="1"/>
</dbReference>
<evidence type="ECO:0000313" key="13">
    <source>
        <dbReference type="Proteomes" id="UP000297245"/>
    </source>
</evidence>
<keyword evidence="5 9" id="KW-0479">Metal-binding</keyword>
<dbReference type="CDD" id="cd11065">
    <property type="entry name" value="CYP64-like"/>
    <property type="match status" value="1"/>
</dbReference>
<evidence type="ECO:0000256" key="8">
    <source>
        <dbReference type="ARBA" id="ARBA00023033"/>
    </source>
</evidence>
<dbReference type="GO" id="GO:0005506">
    <property type="term" value="F:iron ion binding"/>
    <property type="evidence" value="ECO:0007669"/>
    <property type="project" value="InterPro"/>
</dbReference>
<dbReference type="GO" id="GO:0020037">
    <property type="term" value="F:heme binding"/>
    <property type="evidence" value="ECO:0007669"/>
    <property type="project" value="InterPro"/>
</dbReference>
<keyword evidence="13" id="KW-1185">Reference proteome</keyword>
<dbReference type="InterPro" id="IPR036396">
    <property type="entry name" value="Cyt_P450_sf"/>
</dbReference>
<sequence>METLHIPSTFFPSTLITNALIFSAILGFLSYARRPAQLSYPPGPKGYWLLGLVKVPLIKPWLTYVEWGKKYGDVIHFTRFGRHYVVINSLEAANEILERQARLTSDRPTRSKLDQIADFRRILATVPYGDRWRASRKIFHQNFRAEASVEYRPIEVKHVHRFLDGIADSSEMPLKDRIAILSQIVMFDSVYGLEITTNKEGMSQHARDIIDLNDLLFLPGWDAFKAIPFLDLLPSWFPGGHIRAAHEMVGETFRAAAEGPWGQTMDAMKSDENHSSIMAKLVSENPENKSSEDIELIKNMGMQAVAAAADTTMSAICTFFLAMSLYPDIQLKAQQELDTVLGRGKTPTFDDRSSLPYIEAVYREVMRWHPALPVGLPHGSIEDIYYKNYYIPKGTTISANIWAMTHDESKFDKPDQFIPERHLNKKNDIHSILAFGFGRRVCAGKYMADDMTWLTIASTLATKNISSLPNKNVEDYFSNGGFCSTKSLDCKVTPRSEL</sequence>
<evidence type="ECO:0000256" key="9">
    <source>
        <dbReference type="PIRSR" id="PIRSR602401-1"/>
    </source>
</evidence>
<keyword evidence="11" id="KW-0472">Membrane</keyword>
<dbReference type="Gene3D" id="1.10.630.10">
    <property type="entry name" value="Cytochrome P450"/>
    <property type="match status" value="1"/>
</dbReference>
<dbReference type="GO" id="GO:0016705">
    <property type="term" value="F:oxidoreductase activity, acting on paired donors, with incorporation or reduction of molecular oxygen"/>
    <property type="evidence" value="ECO:0007669"/>
    <property type="project" value="InterPro"/>
</dbReference>
<dbReference type="GO" id="GO:0004497">
    <property type="term" value="F:monooxygenase activity"/>
    <property type="evidence" value="ECO:0007669"/>
    <property type="project" value="UniProtKB-KW"/>
</dbReference>
<evidence type="ECO:0000256" key="11">
    <source>
        <dbReference type="SAM" id="Phobius"/>
    </source>
</evidence>
<evidence type="ECO:0000256" key="7">
    <source>
        <dbReference type="ARBA" id="ARBA00023004"/>
    </source>
</evidence>
<dbReference type="InterPro" id="IPR002401">
    <property type="entry name" value="Cyt_P450_E_grp-I"/>
</dbReference>
<comment type="cofactor">
    <cofactor evidence="1 9">
        <name>heme</name>
        <dbReference type="ChEBI" id="CHEBI:30413"/>
    </cofactor>
</comment>
<dbReference type="InterPro" id="IPR017972">
    <property type="entry name" value="Cyt_P450_CS"/>
</dbReference>
<dbReference type="Pfam" id="PF00067">
    <property type="entry name" value="p450"/>
    <property type="match status" value="1"/>
</dbReference>
<protein>
    <submittedName>
        <fullName evidence="12">Cytochrome P450</fullName>
    </submittedName>
</protein>
<name>A0A4S8M0A4_DENBC</name>
<evidence type="ECO:0000256" key="10">
    <source>
        <dbReference type="RuleBase" id="RU000461"/>
    </source>
</evidence>
<proteinExistence type="inferred from homology"/>
<evidence type="ECO:0000256" key="2">
    <source>
        <dbReference type="ARBA" id="ARBA00005179"/>
    </source>
</evidence>
<dbReference type="InterPro" id="IPR050364">
    <property type="entry name" value="Cytochrome_P450_fung"/>
</dbReference>
<feature type="binding site" description="axial binding residue" evidence="9">
    <location>
        <position position="442"/>
    </location>
    <ligand>
        <name>heme</name>
        <dbReference type="ChEBI" id="CHEBI:30413"/>
    </ligand>
    <ligandPart>
        <name>Fe</name>
        <dbReference type="ChEBI" id="CHEBI:18248"/>
    </ligandPart>
</feature>
<keyword evidence="8 10" id="KW-0503">Monooxygenase</keyword>
<organism evidence="12 13">
    <name type="scientific">Dendrothele bispora (strain CBS 962.96)</name>
    <dbReference type="NCBI Taxonomy" id="1314807"/>
    <lineage>
        <taxon>Eukaryota</taxon>
        <taxon>Fungi</taxon>
        <taxon>Dikarya</taxon>
        <taxon>Basidiomycota</taxon>
        <taxon>Agaricomycotina</taxon>
        <taxon>Agaricomycetes</taxon>
        <taxon>Agaricomycetidae</taxon>
        <taxon>Agaricales</taxon>
        <taxon>Agaricales incertae sedis</taxon>
        <taxon>Dendrothele</taxon>
    </lineage>
</organism>
<comment type="similarity">
    <text evidence="3 10">Belongs to the cytochrome P450 family.</text>
</comment>
<dbReference type="AlphaFoldDB" id="A0A4S8M0A4"/>
<dbReference type="OrthoDB" id="2789670at2759"/>
<feature type="transmembrane region" description="Helical" evidence="11">
    <location>
        <begin position="15"/>
        <end position="32"/>
    </location>
</feature>
<feature type="transmembrane region" description="Helical" evidence="11">
    <location>
        <begin position="304"/>
        <end position="326"/>
    </location>
</feature>
<evidence type="ECO:0000256" key="4">
    <source>
        <dbReference type="ARBA" id="ARBA00022617"/>
    </source>
</evidence>
<dbReference type="PANTHER" id="PTHR46300">
    <property type="entry name" value="P450, PUTATIVE (EUROFUNG)-RELATED-RELATED"/>
    <property type="match status" value="1"/>
</dbReference>
<keyword evidence="6 10" id="KW-0560">Oxidoreductase</keyword>
<evidence type="ECO:0000256" key="3">
    <source>
        <dbReference type="ARBA" id="ARBA00010617"/>
    </source>
</evidence>
<evidence type="ECO:0000256" key="1">
    <source>
        <dbReference type="ARBA" id="ARBA00001971"/>
    </source>
</evidence>
<comment type="pathway">
    <text evidence="2">Secondary metabolite biosynthesis.</text>
</comment>